<accession>A0A645DKM2</accession>
<comment type="caution">
    <text evidence="1">The sequence shown here is derived from an EMBL/GenBank/DDBJ whole genome shotgun (WGS) entry which is preliminary data.</text>
</comment>
<proteinExistence type="predicted"/>
<dbReference type="EMBL" id="VSSQ01037224">
    <property type="protein sequence ID" value="MPM89856.1"/>
    <property type="molecule type" value="Genomic_DNA"/>
</dbReference>
<dbReference type="AlphaFoldDB" id="A0A645DKM2"/>
<organism evidence="1">
    <name type="scientific">bioreactor metagenome</name>
    <dbReference type="NCBI Taxonomy" id="1076179"/>
    <lineage>
        <taxon>unclassified sequences</taxon>
        <taxon>metagenomes</taxon>
        <taxon>ecological metagenomes</taxon>
    </lineage>
</organism>
<protein>
    <submittedName>
        <fullName evidence="1">Uncharacterized protein</fullName>
    </submittedName>
</protein>
<gene>
    <name evidence="1" type="ORF">SDC9_136971</name>
</gene>
<reference evidence="1" key="1">
    <citation type="submission" date="2019-08" db="EMBL/GenBank/DDBJ databases">
        <authorList>
            <person name="Kucharzyk K."/>
            <person name="Murdoch R.W."/>
            <person name="Higgins S."/>
            <person name="Loffler F."/>
        </authorList>
    </citation>
    <scope>NUCLEOTIDE SEQUENCE</scope>
</reference>
<evidence type="ECO:0000313" key="1">
    <source>
        <dbReference type="EMBL" id="MPM89856.1"/>
    </source>
</evidence>
<sequence length="59" mass="6492">MGTLVTPMGRYTPFCQVVHPNRPDLNLNPVPLRTHNGTVQGFISIDFGGAHPIPYPVCF</sequence>
<name>A0A645DKM2_9ZZZZ</name>